<reference evidence="5 6" key="1">
    <citation type="submission" date="2017-10" db="EMBL/GenBank/DDBJ databases">
        <title>Sequencing the genomes of 1000 actinobacteria strains.</title>
        <authorList>
            <person name="Klenk H.-P."/>
        </authorList>
    </citation>
    <scope>NUCLEOTIDE SEQUENCE [LARGE SCALE GENOMIC DNA]</scope>
    <source>
        <strain evidence="5 6">DSM 15597</strain>
    </source>
</reference>
<dbReference type="PANTHER" id="PTHR43464">
    <property type="entry name" value="METHYLTRANSFERASE"/>
    <property type="match status" value="1"/>
</dbReference>
<gene>
    <name evidence="5" type="ORF">ATK74_1211</name>
</gene>
<proteinExistence type="predicted"/>
<evidence type="ECO:0000259" key="4">
    <source>
        <dbReference type="Pfam" id="PF13649"/>
    </source>
</evidence>
<dbReference type="InterPro" id="IPR041698">
    <property type="entry name" value="Methyltransf_25"/>
</dbReference>
<evidence type="ECO:0000313" key="6">
    <source>
        <dbReference type="Proteomes" id="UP000226079"/>
    </source>
</evidence>
<dbReference type="Pfam" id="PF13649">
    <property type="entry name" value="Methyltransf_25"/>
    <property type="match status" value="1"/>
</dbReference>
<dbReference type="PANTHER" id="PTHR43464:SF19">
    <property type="entry name" value="UBIQUINONE BIOSYNTHESIS O-METHYLTRANSFERASE, MITOCHONDRIAL"/>
    <property type="match status" value="1"/>
</dbReference>
<dbReference type="GO" id="GO:0008168">
    <property type="term" value="F:methyltransferase activity"/>
    <property type="evidence" value="ECO:0007669"/>
    <property type="project" value="UniProtKB-KW"/>
</dbReference>
<dbReference type="RefSeq" id="WP_098460174.1">
    <property type="nucleotide sequence ID" value="NZ_PDJC01000001.1"/>
</dbReference>
<comment type="caution">
    <text evidence="5">The sequence shown here is derived from an EMBL/GenBank/DDBJ whole genome shotgun (WGS) entry which is preliminary data.</text>
</comment>
<keyword evidence="6" id="KW-1185">Reference proteome</keyword>
<evidence type="ECO:0000313" key="5">
    <source>
        <dbReference type="EMBL" id="PFG16660.1"/>
    </source>
</evidence>
<evidence type="ECO:0000256" key="1">
    <source>
        <dbReference type="ARBA" id="ARBA00022603"/>
    </source>
</evidence>
<protein>
    <submittedName>
        <fullName evidence="5">Methyltransferase family protein</fullName>
    </submittedName>
</protein>
<accession>A0A2A9CSQ7</accession>
<organism evidence="5 6">
    <name type="scientific">Propionicimonas paludicola</name>
    <dbReference type="NCBI Taxonomy" id="185243"/>
    <lineage>
        <taxon>Bacteria</taxon>
        <taxon>Bacillati</taxon>
        <taxon>Actinomycetota</taxon>
        <taxon>Actinomycetes</taxon>
        <taxon>Propionibacteriales</taxon>
        <taxon>Nocardioidaceae</taxon>
        <taxon>Propionicimonas</taxon>
    </lineage>
</organism>
<dbReference type="CDD" id="cd02440">
    <property type="entry name" value="AdoMet_MTases"/>
    <property type="match status" value="1"/>
</dbReference>
<keyword evidence="3" id="KW-0949">S-adenosyl-L-methionine</keyword>
<keyword evidence="1 5" id="KW-0489">Methyltransferase</keyword>
<dbReference type="Gene3D" id="3.40.50.150">
    <property type="entry name" value="Vaccinia Virus protein VP39"/>
    <property type="match status" value="1"/>
</dbReference>
<evidence type="ECO:0000256" key="3">
    <source>
        <dbReference type="ARBA" id="ARBA00022691"/>
    </source>
</evidence>
<feature type="domain" description="Methyltransferase" evidence="4">
    <location>
        <begin position="38"/>
        <end position="131"/>
    </location>
</feature>
<name>A0A2A9CSQ7_9ACTN</name>
<dbReference type="EMBL" id="PDJC01000001">
    <property type="protein sequence ID" value="PFG16660.1"/>
    <property type="molecule type" value="Genomic_DNA"/>
</dbReference>
<dbReference type="InterPro" id="IPR029063">
    <property type="entry name" value="SAM-dependent_MTases_sf"/>
</dbReference>
<dbReference type="Proteomes" id="UP000226079">
    <property type="component" value="Unassembled WGS sequence"/>
</dbReference>
<keyword evidence="2 5" id="KW-0808">Transferase</keyword>
<dbReference type="SUPFAM" id="SSF53335">
    <property type="entry name" value="S-adenosyl-L-methionine-dependent methyltransferases"/>
    <property type="match status" value="1"/>
</dbReference>
<dbReference type="OrthoDB" id="9786503at2"/>
<evidence type="ECO:0000256" key="2">
    <source>
        <dbReference type="ARBA" id="ARBA00022679"/>
    </source>
</evidence>
<dbReference type="AlphaFoldDB" id="A0A2A9CSQ7"/>
<sequence length="204" mass="21674">MTAAQFWEERYGDRPVWSGKVNVSMAGLVAGLPTGRALELGCGEGGDALWLAEQGWQVTAVDISPTAITRGRAMAVERGLADRVEWIAADLTNWVPEGAFDLVTASFLQSPIELERAAILRRAAQALAPGGHLLLVSHAAAPPWASGLHHGHAEFPQPATELALLGLPAIGWQIVVAEVRRRPAVGPDGTAAELDDTVVLVRRD</sequence>
<dbReference type="GO" id="GO:0032259">
    <property type="term" value="P:methylation"/>
    <property type="evidence" value="ECO:0007669"/>
    <property type="project" value="UniProtKB-KW"/>
</dbReference>